<dbReference type="CDD" id="cd00009">
    <property type="entry name" value="AAA"/>
    <property type="match status" value="1"/>
</dbReference>
<dbReference type="GeneID" id="17039798"/>
<dbReference type="AlphaFoldDB" id="I0YTU4"/>
<dbReference type="Pfam" id="PF19568">
    <property type="entry name" value="Spore_III_AA"/>
    <property type="match status" value="1"/>
</dbReference>
<keyword evidence="5" id="KW-1185">Reference proteome</keyword>
<dbReference type="InterPro" id="IPR045735">
    <property type="entry name" value="Spore_III_AA_AAA+_ATPase"/>
</dbReference>
<keyword evidence="1" id="KW-0547">Nucleotide-binding</keyword>
<dbReference type="InterPro" id="IPR003593">
    <property type="entry name" value="AAA+_ATPase"/>
</dbReference>
<dbReference type="GO" id="GO:0005524">
    <property type="term" value="F:ATP binding"/>
    <property type="evidence" value="ECO:0007669"/>
    <property type="project" value="UniProtKB-KW"/>
</dbReference>
<reference evidence="4 5" key="1">
    <citation type="journal article" date="2012" name="Genome Biol.">
        <title>The genome of the polar eukaryotic microalga coccomyxa subellipsoidea reveals traits of cold adaptation.</title>
        <authorList>
            <person name="Blanc G."/>
            <person name="Agarkova I."/>
            <person name="Grimwood J."/>
            <person name="Kuo A."/>
            <person name="Brueggeman A."/>
            <person name="Dunigan D."/>
            <person name="Gurnon J."/>
            <person name="Ladunga I."/>
            <person name="Lindquist E."/>
            <person name="Lucas S."/>
            <person name="Pangilinan J."/>
            <person name="Proschold T."/>
            <person name="Salamov A."/>
            <person name="Schmutz J."/>
            <person name="Weeks D."/>
            <person name="Yamada T."/>
            <person name="Claverie J.M."/>
            <person name="Grigoriev I."/>
            <person name="Van Etten J."/>
            <person name="Lomsadze A."/>
            <person name="Borodovsky M."/>
        </authorList>
    </citation>
    <scope>NUCLEOTIDE SEQUENCE [LARGE SCALE GENOMIC DNA]</scope>
    <source>
        <strain evidence="4 5">C-169</strain>
    </source>
</reference>
<name>I0YTU4_COCSC</name>
<dbReference type="SUPFAM" id="SSF52540">
    <property type="entry name" value="P-loop containing nucleoside triphosphate hydrolases"/>
    <property type="match status" value="1"/>
</dbReference>
<dbReference type="InterPro" id="IPR027417">
    <property type="entry name" value="P-loop_NTPase"/>
</dbReference>
<dbReference type="RefSeq" id="XP_005646357.1">
    <property type="nucleotide sequence ID" value="XM_005646300.1"/>
</dbReference>
<dbReference type="Gene3D" id="3.40.50.300">
    <property type="entry name" value="P-loop containing nucleotide triphosphate hydrolases"/>
    <property type="match status" value="1"/>
</dbReference>
<keyword evidence="2" id="KW-0067">ATP-binding</keyword>
<dbReference type="PANTHER" id="PTHR20953:SF3">
    <property type="entry name" value="P-LOOP CONTAINING NUCLEOSIDE TRIPHOSPHATE HYDROLASES SUPERFAMILY PROTEIN"/>
    <property type="match status" value="1"/>
</dbReference>
<protein>
    <recommendedName>
        <fullName evidence="3">AAA+ ATPase domain-containing protein</fullName>
    </recommendedName>
</protein>
<evidence type="ECO:0000313" key="5">
    <source>
        <dbReference type="Proteomes" id="UP000007264"/>
    </source>
</evidence>
<dbReference type="eggNOG" id="ENOG502QQ4X">
    <property type="taxonomic scope" value="Eukaryota"/>
</dbReference>
<dbReference type="CDD" id="cd02645">
    <property type="entry name" value="R3H_AAA"/>
    <property type="match status" value="1"/>
</dbReference>
<evidence type="ECO:0000256" key="2">
    <source>
        <dbReference type="ARBA" id="ARBA00022840"/>
    </source>
</evidence>
<dbReference type="InterPro" id="IPR034081">
    <property type="entry name" value="R3H_AAA"/>
</dbReference>
<accession>I0YTU4</accession>
<dbReference type="KEGG" id="csl:COCSUDRAFT_53863"/>
<evidence type="ECO:0000256" key="1">
    <source>
        <dbReference type="ARBA" id="ARBA00022741"/>
    </source>
</evidence>
<dbReference type="SMART" id="SM00382">
    <property type="entry name" value="AAA"/>
    <property type="match status" value="1"/>
</dbReference>
<comment type="caution">
    <text evidence="4">The sequence shown here is derived from an EMBL/GenBank/DDBJ whole genome shotgun (WGS) entry which is preliminary data.</text>
</comment>
<dbReference type="Proteomes" id="UP000007264">
    <property type="component" value="Unassembled WGS sequence"/>
</dbReference>
<feature type="domain" description="AAA+ ATPase" evidence="3">
    <location>
        <begin position="87"/>
        <end position="222"/>
    </location>
</feature>
<dbReference type="InterPro" id="IPR058670">
    <property type="entry name" value="PTPase_dom"/>
</dbReference>
<dbReference type="PANTHER" id="PTHR20953">
    <property type="entry name" value="KINASE-RELATED"/>
    <property type="match status" value="1"/>
</dbReference>
<gene>
    <name evidence="4" type="ORF">COCSUDRAFT_53863</name>
</gene>
<dbReference type="OrthoDB" id="26838at2759"/>
<proteinExistence type="predicted"/>
<dbReference type="STRING" id="574566.I0YTU4"/>
<evidence type="ECO:0000313" key="4">
    <source>
        <dbReference type="EMBL" id="EIE21813.1"/>
    </source>
</evidence>
<dbReference type="EMBL" id="AGSI01000011">
    <property type="protein sequence ID" value="EIE21813.1"/>
    <property type="molecule type" value="Genomic_DNA"/>
</dbReference>
<evidence type="ECO:0000259" key="3">
    <source>
        <dbReference type="SMART" id="SM00382"/>
    </source>
</evidence>
<organism evidence="4 5">
    <name type="scientific">Coccomyxa subellipsoidea (strain C-169)</name>
    <name type="common">Green microalga</name>
    <dbReference type="NCBI Taxonomy" id="574566"/>
    <lineage>
        <taxon>Eukaryota</taxon>
        <taxon>Viridiplantae</taxon>
        <taxon>Chlorophyta</taxon>
        <taxon>core chlorophytes</taxon>
        <taxon>Trebouxiophyceae</taxon>
        <taxon>Trebouxiophyceae incertae sedis</taxon>
        <taxon>Coccomyxaceae</taxon>
        <taxon>Coccomyxa</taxon>
        <taxon>Coccomyxa subellipsoidea</taxon>
    </lineage>
</organism>
<sequence length="499" mass="53224">MDLGRTPLARLPSGDVRLSDDVITQEDLAYAISKLGAFGDDNRAGIDRTLHRISCMRNRDGRIIGLTCRAGRAVPGSADMAADLIASGRSILFMGRPGVGKTTVIRETSRLLSQLHQKRVVIIDTSNEIGGDGDIAHIGIGRARRMQVSKVAAQHRTMIEAVENHMPEVVIVDEIGTEAEALAARSIAQRGVQLVATAHGGELARLIKNPTLSDLIGGIQAVTLSDEEAKRRKGPKTVIERCAPPTFDVAVEIIDRNTWRVHLDLAAAVDAALKVMEESSDREPRAGGSEAESSWSTVGWYGGNVDEAAIAILPHGLDGHGVKDVIAGLGLQRSVLLTPHLHEADAVLTVRERLRGGGDDLINEARAAGQAIFSMKSGSPPSVIKAIRALAGIYPSPLSLRDASAATNYKKKSAALEEAKAAVEELVLAGGHAAELLPRSPDILSAQEDLVRSYDLPFEVVGSDADARLRILPQGYVSGDKERSLGAEWDSRNSGWHTS</sequence>
<dbReference type="Pfam" id="PF25516">
    <property type="entry name" value="PTPase"/>
    <property type="match status" value="1"/>
</dbReference>